<reference evidence="1 2" key="1">
    <citation type="submission" date="2014-04" db="EMBL/GenBank/DDBJ databases">
        <authorList>
            <consortium name="DOE Joint Genome Institute"/>
            <person name="Kuo A."/>
            <person name="Kohler A."/>
            <person name="Nagy L.G."/>
            <person name="Floudas D."/>
            <person name="Copeland A."/>
            <person name="Barry K.W."/>
            <person name="Cichocki N."/>
            <person name="Veneault-Fourrey C."/>
            <person name="LaButti K."/>
            <person name="Lindquist E.A."/>
            <person name="Lipzen A."/>
            <person name="Lundell T."/>
            <person name="Morin E."/>
            <person name="Murat C."/>
            <person name="Sun H."/>
            <person name="Tunlid A."/>
            <person name="Henrissat B."/>
            <person name="Grigoriev I.V."/>
            <person name="Hibbett D.S."/>
            <person name="Martin F."/>
            <person name="Nordberg H.P."/>
            <person name="Cantor M.N."/>
            <person name="Hua S.X."/>
        </authorList>
    </citation>
    <scope>NUCLEOTIDE SEQUENCE [LARGE SCALE GENOMIC DNA]</scope>
    <source>
        <strain evidence="1 2">LaAM-08-1</strain>
    </source>
</reference>
<dbReference type="HOGENOM" id="CLU_2171482_0_0_1"/>
<proteinExistence type="predicted"/>
<evidence type="ECO:0000313" key="2">
    <source>
        <dbReference type="Proteomes" id="UP000054477"/>
    </source>
</evidence>
<dbReference type="AlphaFoldDB" id="A0A0C9WYL6"/>
<evidence type="ECO:0000313" key="1">
    <source>
        <dbReference type="EMBL" id="KIJ94028.1"/>
    </source>
</evidence>
<reference evidence="2" key="2">
    <citation type="submission" date="2015-01" db="EMBL/GenBank/DDBJ databases">
        <title>Evolutionary Origins and Diversification of the Mycorrhizal Mutualists.</title>
        <authorList>
            <consortium name="DOE Joint Genome Institute"/>
            <consortium name="Mycorrhizal Genomics Consortium"/>
            <person name="Kohler A."/>
            <person name="Kuo A."/>
            <person name="Nagy L.G."/>
            <person name="Floudas D."/>
            <person name="Copeland A."/>
            <person name="Barry K.W."/>
            <person name="Cichocki N."/>
            <person name="Veneault-Fourrey C."/>
            <person name="LaButti K."/>
            <person name="Lindquist E.A."/>
            <person name="Lipzen A."/>
            <person name="Lundell T."/>
            <person name="Morin E."/>
            <person name="Murat C."/>
            <person name="Riley R."/>
            <person name="Ohm R."/>
            <person name="Sun H."/>
            <person name="Tunlid A."/>
            <person name="Henrissat B."/>
            <person name="Grigoriev I.V."/>
            <person name="Hibbett D.S."/>
            <person name="Martin F."/>
        </authorList>
    </citation>
    <scope>NUCLEOTIDE SEQUENCE [LARGE SCALE GENOMIC DNA]</scope>
    <source>
        <strain evidence="2">LaAM-08-1</strain>
    </source>
</reference>
<accession>A0A0C9WYL6</accession>
<keyword evidence="2" id="KW-1185">Reference proteome</keyword>
<sequence>MPKFAGPAIVCFMLRLKPDVQTHSESEAEDPRNDRIDEQRTGFALGCSKLDFIHLHPTRRTTERVLCAPSGRYRGGGWRVIDISGQDHDHWVLITHDVPDSSPSSSVFRT</sequence>
<gene>
    <name evidence="1" type="ORF">K443DRAFT_684091</name>
</gene>
<protein>
    <submittedName>
        <fullName evidence="1">Uncharacterized protein</fullName>
    </submittedName>
</protein>
<organism evidence="1 2">
    <name type="scientific">Laccaria amethystina LaAM-08-1</name>
    <dbReference type="NCBI Taxonomy" id="1095629"/>
    <lineage>
        <taxon>Eukaryota</taxon>
        <taxon>Fungi</taxon>
        <taxon>Dikarya</taxon>
        <taxon>Basidiomycota</taxon>
        <taxon>Agaricomycotina</taxon>
        <taxon>Agaricomycetes</taxon>
        <taxon>Agaricomycetidae</taxon>
        <taxon>Agaricales</taxon>
        <taxon>Agaricineae</taxon>
        <taxon>Hydnangiaceae</taxon>
        <taxon>Laccaria</taxon>
    </lineage>
</organism>
<dbReference type="EMBL" id="KN838813">
    <property type="protein sequence ID" value="KIJ94028.1"/>
    <property type="molecule type" value="Genomic_DNA"/>
</dbReference>
<dbReference type="Proteomes" id="UP000054477">
    <property type="component" value="Unassembled WGS sequence"/>
</dbReference>
<name>A0A0C9WYL6_9AGAR</name>